<feature type="compositionally biased region" description="Basic residues" evidence="1">
    <location>
        <begin position="428"/>
        <end position="438"/>
    </location>
</feature>
<gene>
    <name evidence="4" type="ORF">FJZ47_17225</name>
</gene>
<accession>A0A938B202</accession>
<comment type="caution">
    <text evidence="4">The sequence shown here is derived from an EMBL/GenBank/DDBJ whole genome shotgun (WGS) entry which is preliminary data.</text>
</comment>
<name>A0A938B202_UNCTE</name>
<dbReference type="GO" id="GO:0003677">
    <property type="term" value="F:DNA binding"/>
    <property type="evidence" value="ECO:0007669"/>
    <property type="project" value="InterPro"/>
</dbReference>
<proteinExistence type="predicted"/>
<evidence type="ECO:0000256" key="2">
    <source>
        <dbReference type="SAM" id="Phobius"/>
    </source>
</evidence>
<dbReference type="EMBL" id="VGLS01000602">
    <property type="protein sequence ID" value="MBM3225522.1"/>
    <property type="molecule type" value="Genomic_DNA"/>
</dbReference>
<evidence type="ECO:0000313" key="5">
    <source>
        <dbReference type="Proteomes" id="UP000712673"/>
    </source>
</evidence>
<protein>
    <submittedName>
        <fullName evidence="4">Transposase</fullName>
    </submittedName>
</protein>
<evidence type="ECO:0000256" key="1">
    <source>
        <dbReference type="SAM" id="MobiDB-lite"/>
    </source>
</evidence>
<dbReference type="GO" id="GO:0006313">
    <property type="term" value="P:DNA transposition"/>
    <property type="evidence" value="ECO:0007669"/>
    <property type="project" value="InterPro"/>
</dbReference>
<keyword evidence="2" id="KW-1133">Transmembrane helix</keyword>
<organism evidence="4 5">
    <name type="scientific">Tectimicrobiota bacterium</name>
    <dbReference type="NCBI Taxonomy" id="2528274"/>
    <lineage>
        <taxon>Bacteria</taxon>
        <taxon>Pseudomonadati</taxon>
        <taxon>Nitrospinota/Tectimicrobiota group</taxon>
        <taxon>Candidatus Tectimicrobiota</taxon>
    </lineage>
</organism>
<dbReference type="GO" id="GO:0004803">
    <property type="term" value="F:transposase activity"/>
    <property type="evidence" value="ECO:0007669"/>
    <property type="project" value="InterPro"/>
</dbReference>
<sequence length="465" mass="52352">MQKEATMLGAVFNRFVEKSPIAVMVRGTLKRVLGADQLDAWFARTAQKPYTRTVLFSTVYDMLSQVVFRIQPSVRAAYRDQDDTVGASLISVYNKLNGVETHTAAELVRYSATALQPLITQLAGQRAPWLPGYRVKMLDGNGIEASEHRLTVLREVQAGALPGKALVVYEPTYGVVSDVFPCEDGHAQERSMLGQVLETVQARDLWIQDRNFWTCAFLGGMETRGAGFMTRQREGLPFTELTSWRARGRIETGHVAEQWVEVRDAQGQIPMLRRMQVTRAQATRDGDRVRYLLTHLPLYKASATRVARLYRTRWTLETVFQHLEAYFHSAINTLGYPKAALFGFCLALVAYNMLAVVLAALRSVHGPDPIDQDLSLYDVAHEIAQTYQGMMMAIPEEEWRLFSCMAPAEFVATLQMLARQVRLSAYRKSSRGPKKPRLKRDGAAKTPHGSTAKLLRAQHTRVMAR</sequence>
<evidence type="ECO:0000259" key="3">
    <source>
        <dbReference type="Pfam" id="PF01609"/>
    </source>
</evidence>
<evidence type="ECO:0000313" key="4">
    <source>
        <dbReference type="EMBL" id="MBM3225522.1"/>
    </source>
</evidence>
<feature type="region of interest" description="Disordered" evidence="1">
    <location>
        <begin position="427"/>
        <end position="451"/>
    </location>
</feature>
<feature type="transmembrane region" description="Helical" evidence="2">
    <location>
        <begin position="339"/>
        <end position="361"/>
    </location>
</feature>
<dbReference type="AlphaFoldDB" id="A0A938B202"/>
<dbReference type="InterPro" id="IPR012337">
    <property type="entry name" value="RNaseH-like_sf"/>
</dbReference>
<reference evidence="4" key="1">
    <citation type="submission" date="2019-03" db="EMBL/GenBank/DDBJ databases">
        <title>Lake Tanganyika Metagenome-Assembled Genomes (MAGs).</title>
        <authorList>
            <person name="Tran P."/>
        </authorList>
    </citation>
    <scope>NUCLEOTIDE SEQUENCE</scope>
    <source>
        <strain evidence="4">K_DeepCast_65m_m2_066</strain>
    </source>
</reference>
<dbReference type="SUPFAM" id="SSF53098">
    <property type="entry name" value="Ribonuclease H-like"/>
    <property type="match status" value="1"/>
</dbReference>
<keyword evidence="2" id="KW-0812">Transmembrane</keyword>
<dbReference type="Proteomes" id="UP000712673">
    <property type="component" value="Unassembled WGS sequence"/>
</dbReference>
<dbReference type="InterPro" id="IPR002559">
    <property type="entry name" value="Transposase_11"/>
</dbReference>
<dbReference type="Pfam" id="PF01609">
    <property type="entry name" value="DDE_Tnp_1"/>
    <property type="match status" value="1"/>
</dbReference>
<keyword evidence="2" id="KW-0472">Membrane</keyword>
<feature type="domain" description="Transposase IS4-like" evidence="3">
    <location>
        <begin position="164"/>
        <end position="353"/>
    </location>
</feature>